<dbReference type="Pfam" id="PF08021">
    <property type="entry name" value="FAD_binding_9"/>
    <property type="match status" value="1"/>
</dbReference>
<dbReference type="AlphaFoldDB" id="A0A0Y0PF89"/>
<gene>
    <name evidence="3" type="ORF">AWU67_14160</name>
</gene>
<dbReference type="InterPro" id="IPR039374">
    <property type="entry name" value="SIP_fam"/>
</dbReference>
<name>A0A0Y0PF89_9MICO</name>
<dbReference type="Pfam" id="PF04954">
    <property type="entry name" value="SIP"/>
    <property type="match status" value="1"/>
</dbReference>
<dbReference type="Proteomes" id="UP000058305">
    <property type="component" value="Chromosome"/>
</dbReference>
<evidence type="ECO:0000259" key="2">
    <source>
        <dbReference type="PROSITE" id="PS51384"/>
    </source>
</evidence>
<evidence type="ECO:0000313" key="3">
    <source>
        <dbReference type="EMBL" id="AMB59813.1"/>
    </source>
</evidence>
<keyword evidence="4" id="KW-1185">Reference proteome</keyword>
<feature type="region of interest" description="Disordered" evidence="1">
    <location>
        <begin position="273"/>
        <end position="292"/>
    </location>
</feature>
<dbReference type="GO" id="GO:0016491">
    <property type="term" value="F:oxidoreductase activity"/>
    <property type="evidence" value="ECO:0007669"/>
    <property type="project" value="InterPro"/>
</dbReference>
<evidence type="ECO:0000313" key="4">
    <source>
        <dbReference type="Proteomes" id="UP000058305"/>
    </source>
</evidence>
<dbReference type="InterPro" id="IPR017927">
    <property type="entry name" value="FAD-bd_FR_type"/>
</dbReference>
<dbReference type="EMBL" id="CP014145">
    <property type="protein sequence ID" value="AMB59813.1"/>
    <property type="molecule type" value="Genomic_DNA"/>
</dbReference>
<dbReference type="OrthoDB" id="9814826at2"/>
<proteinExistence type="predicted"/>
<dbReference type="Gene3D" id="2.40.30.10">
    <property type="entry name" value="Translation factors"/>
    <property type="match status" value="1"/>
</dbReference>
<dbReference type="InterPro" id="IPR007037">
    <property type="entry name" value="SIP_rossman_dom"/>
</dbReference>
<dbReference type="Gene3D" id="3.40.50.80">
    <property type="entry name" value="Nucleotide-binding domain of ferredoxin-NADP reductase (FNR) module"/>
    <property type="match status" value="1"/>
</dbReference>
<feature type="domain" description="FAD-binding FR-type" evidence="2">
    <location>
        <begin position="14"/>
        <end position="139"/>
    </location>
</feature>
<reference evidence="4" key="2">
    <citation type="submission" date="2016-01" db="EMBL/GenBank/DDBJ databases">
        <title>First complete genome sequence of a species in the genus Microterricola, an extremophilic cold active enzyme producing strain ERGS5:02 isolated from Sikkim Himalaya.</title>
        <authorList>
            <person name="Kumar R."/>
            <person name="Singh D."/>
            <person name="Swarnkar M.K."/>
        </authorList>
    </citation>
    <scope>NUCLEOTIDE SEQUENCE [LARGE SCALE GENOMIC DNA]</scope>
    <source>
        <strain evidence="4">ERGS5:02</strain>
    </source>
</reference>
<dbReference type="InterPro" id="IPR013113">
    <property type="entry name" value="SIP_FAD-bd"/>
</dbReference>
<reference evidence="3 4" key="1">
    <citation type="journal article" date="2016" name="J. Biotechnol.">
        <title>First complete genome sequence of a species in the genus Microterricola, an extremophilic cold active enzyme producing bacterial strain ERGS5:02 isolated from Sikkim Himalaya.</title>
        <authorList>
            <person name="Himanshu"/>
            <person name="Swarnkar M.K."/>
            <person name="Singh D."/>
            <person name="Kumar R."/>
        </authorList>
    </citation>
    <scope>NUCLEOTIDE SEQUENCE [LARGE SCALE GENOMIC DNA]</scope>
    <source>
        <strain evidence="3 4">ERGS5:02</strain>
    </source>
</reference>
<dbReference type="InterPro" id="IPR017938">
    <property type="entry name" value="Riboflavin_synthase-like_b-brl"/>
</dbReference>
<accession>A0A0Y0PF89</accession>
<dbReference type="PANTHER" id="PTHR30157">
    <property type="entry name" value="FERRIC REDUCTASE, NADPH-DEPENDENT"/>
    <property type="match status" value="1"/>
</dbReference>
<dbReference type="CDD" id="cd06193">
    <property type="entry name" value="siderophore_interacting"/>
    <property type="match status" value="1"/>
</dbReference>
<dbReference type="PANTHER" id="PTHR30157:SF0">
    <property type="entry name" value="NADPH-DEPENDENT FERRIC-CHELATE REDUCTASE"/>
    <property type="match status" value="1"/>
</dbReference>
<dbReference type="PROSITE" id="PS51384">
    <property type="entry name" value="FAD_FR"/>
    <property type="match status" value="1"/>
</dbReference>
<dbReference type="SUPFAM" id="SSF63380">
    <property type="entry name" value="Riboflavin synthase domain-like"/>
    <property type="match status" value="1"/>
</dbReference>
<evidence type="ECO:0000256" key="1">
    <source>
        <dbReference type="SAM" id="MobiDB-lite"/>
    </source>
</evidence>
<protein>
    <submittedName>
        <fullName evidence="3">Siderophore utilization protein</fullName>
    </submittedName>
</protein>
<sequence length="292" mass="31073">MCQIGGSPPEGSSVPTTHFTVTATSWITPSLRRVHLHSADLSAFAESGFTDRYVKLVFPKPGVDYTGEVDVRALRGTVPPELLPDVRTYTVLHPNLEAGTVDIDFVVHGDEGVAGRWAASAGAGDTLLANGPGGAYRPDPAADWHLLVGDESAVPALSAALEALPRDAVARVVVLVESAAEEPELQLPEAATVTFVHRGGGTAAGLLEAAVRAVDWLDGRVHAFAHGEADEVMRGIRPYLRTERGLGRDQLSISGYWRRGRSEDGFREWKAEFAQQEGIEPGPVGDRAAAGR</sequence>
<dbReference type="KEGG" id="mvd:AWU67_14160"/>
<organism evidence="3 4">
    <name type="scientific">Microterricola viridarii</name>
    <dbReference type="NCBI Taxonomy" id="412690"/>
    <lineage>
        <taxon>Bacteria</taxon>
        <taxon>Bacillati</taxon>
        <taxon>Actinomycetota</taxon>
        <taxon>Actinomycetes</taxon>
        <taxon>Micrococcales</taxon>
        <taxon>Microbacteriaceae</taxon>
        <taxon>Microterricola</taxon>
    </lineage>
</organism>
<dbReference type="InterPro" id="IPR039261">
    <property type="entry name" value="FNR_nucleotide-bd"/>
</dbReference>